<dbReference type="GO" id="GO:0004252">
    <property type="term" value="F:serine-type endopeptidase activity"/>
    <property type="evidence" value="ECO:0007669"/>
    <property type="project" value="InterPro"/>
</dbReference>
<evidence type="ECO:0000313" key="1">
    <source>
        <dbReference type="EMBL" id="EOZ95159.1"/>
    </source>
</evidence>
<dbReference type="AlphaFoldDB" id="S2D8C2"/>
<dbReference type="OrthoDB" id="9766923at2"/>
<dbReference type="RefSeq" id="WP_009034658.1">
    <property type="nucleotide sequence ID" value="NZ_ALWO02000040.1"/>
</dbReference>
<reference evidence="1 2" key="1">
    <citation type="journal article" date="2013" name="Genome Announc.">
        <title>Draft Genome Sequence of Indibacter alkaliphilus Strain LW1T, Isolated from Lonar Lake, a Haloalkaline Lake in the Buldana District of Maharashtra, India.</title>
        <authorList>
            <person name="Singh A."/>
            <person name="Kumar Jangir P."/>
            <person name="Sharma R."/>
            <person name="Singh A."/>
            <person name="Kumar Pinnaka A."/>
            <person name="Shivaji S."/>
        </authorList>
    </citation>
    <scope>NUCLEOTIDE SEQUENCE [LARGE SCALE GENOMIC DNA]</scope>
    <source>
        <strain evidence="2">CCUG 57479 / KCTC 22604 / LW1</strain>
    </source>
</reference>
<dbReference type="InterPro" id="IPR036852">
    <property type="entry name" value="Peptidase_S8/S53_dom_sf"/>
</dbReference>
<dbReference type="Proteomes" id="UP000006073">
    <property type="component" value="Unassembled WGS sequence"/>
</dbReference>
<dbReference type="Gene3D" id="3.40.50.200">
    <property type="entry name" value="Peptidase S8/S53 domain"/>
    <property type="match status" value="1"/>
</dbReference>
<protein>
    <submittedName>
        <fullName evidence="1">Uncharacterized protein</fullName>
    </submittedName>
</protein>
<comment type="caution">
    <text evidence="1">The sequence shown here is derived from an EMBL/GenBank/DDBJ whole genome shotgun (WGS) entry which is preliminary data.</text>
</comment>
<dbReference type="SUPFAM" id="SSF52743">
    <property type="entry name" value="Subtilisin-like"/>
    <property type="match status" value="1"/>
</dbReference>
<proteinExistence type="predicted"/>
<name>S2D8C2_INDAL</name>
<sequence length="93" mass="10230">MPTGINNTLAALIGGKNYGVAKGVKLVGLNFLFDQEVDLAIYLSTYIQSLDWILANASGPSIIVTSHTSYQYEPLLEDAIFLFLYGEGWEELL</sequence>
<dbReference type="GO" id="GO:0006508">
    <property type="term" value="P:proteolysis"/>
    <property type="evidence" value="ECO:0007669"/>
    <property type="project" value="InterPro"/>
</dbReference>
<dbReference type="EMBL" id="ALWO02000040">
    <property type="protein sequence ID" value="EOZ95159.1"/>
    <property type="molecule type" value="Genomic_DNA"/>
</dbReference>
<organism evidence="1 2">
    <name type="scientific">Indibacter alkaliphilus (strain CCUG 57479 / KCTC 22604 / LW1)</name>
    <dbReference type="NCBI Taxonomy" id="1189612"/>
    <lineage>
        <taxon>Bacteria</taxon>
        <taxon>Pseudomonadati</taxon>
        <taxon>Bacteroidota</taxon>
        <taxon>Cytophagia</taxon>
        <taxon>Cytophagales</taxon>
        <taxon>Cyclobacteriaceae</taxon>
    </lineage>
</organism>
<keyword evidence="2" id="KW-1185">Reference proteome</keyword>
<gene>
    <name evidence="1" type="ORF">A33Q_3364</name>
</gene>
<accession>S2D8C2</accession>
<dbReference type="STRING" id="1189612.A33Q_3364"/>
<evidence type="ECO:0000313" key="2">
    <source>
        <dbReference type="Proteomes" id="UP000006073"/>
    </source>
</evidence>